<feature type="compositionally biased region" description="Low complexity" evidence="1">
    <location>
        <begin position="66"/>
        <end position="91"/>
    </location>
</feature>
<gene>
    <name evidence="3" type="ORF">AVT10_06785</name>
</gene>
<protein>
    <recommendedName>
        <fullName evidence="5">Protein TonB</fullName>
    </recommendedName>
</protein>
<keyword evidence="4" id="KW-1185">Reference proteome</keyword>
<sequence>MYQERFSARRPVPLQRRIATLALVVAIHVAILWLLLRIAPTMMSPPPGEKSPLIVDMLPADQVAPAAAPARQVQRKAAAGSASTAPPVTAVAPPPDVTPPPPVPATPSNDVWSKVIPMTGREFARAAITPGTRSIGEGAGRSDAAGDSGDGDADTDAGGGSGGGERLYAADWYRRPTHAELSTYLPRNARPGWGEVACRTIPNNQVTDCREIGQSARGSGLAGAVRQAAWQFRILPPRVGGKPLIGSWVRIRITYTDSGAAVE</sequence>
<evidence type="ECO:0000313" key="3">
    <source>
        <dbReference type="EMBL" id="KZE09150.1"/>
    </source>
</evidence>
<evidence type="ECO:0000256" key="2">
    <source>
        <dbReference type="SAM" id="Phobius"/>
    </source>
</evidence>
<reference evidence="4" key="1">
    <citation type="submission" date="2016-01" db="EMBL/GenBank/DDBJ databases">
        <title>Draft genome of Chromobacterium sp. F49.</title>
        <authorList>
            <person name="Hong K.W."/>
        </authorList>
    </citation>
    <scope>NUCLEOTIDE SEQUENCE [LARGE SCALE GENOMIC DNA]</scope>
    <source>
        <strain evidence="4">CN3</strain>
    </source>
</reference>
<accession>A0ABR5Y8J8</accession>
<name>A0ABR5Y8J8_9SPHN</name>
<keyword evidence="2" id="KW-0812">Transmembrane</keyword>
<feature type="region of interest" description="Disordered" evidence="1">
    <location>
        <begin position="66"/>
        <end position="111"/>
    </location>
</feature>
<dbReference type="EMBL" id="LQQO01000056">
    <property type="protein sequence ID" value="KZE09150.1"/>
    <property type="molecule type" value="Genomic_DNA"/>
</dbReference>
<evidence type="ECO:0000313" key="4">
    <source>
        <dbReference type="Proteomes" id="UP000076609"/>
    </source>
</evidence>
<feature type="region of interest" description="Disordered" evidence="1">
    <location>
        <begin position="127"/>
        <end position="163"/>
    </location>
</feature>
<dbReference type="Proteomes" id="UP000076609">
    <property type="component" value="Unassembled WGS sequence"/>
</dbReference>
<feature type="compositionally biased region" description="Pro residues" evidence="1">
    <location>
        <begin position="92"/>
        <end position="105"/>
    </location>
</feature>
<comment type="caution">
    <text evidence="3">The sequence shown here is derived from an EMBL/GenBank/DDBJ whole genome shotgun (WGS) entry which is preliminary data.</text>
</comment>
<feature type="transmembrane region" description="Helical" evidence="2">
    <location>
        <begin position="18"/>
        <end position="36"/>
    </location>
</feature>
<proteinExistence type="predicted"/>
<keyword evidence="2" id="KW-0472">Membrane</keyword>
<evidence type="ECO:0008006" key="5">
    <source>
        <dbReference type="Google" id="ProtNLM"/>
    </source>
</evidence>
<evidence type="ECO:0000256" key="1">
    <source>
        <dbReference type="SAM" id="MobiDB-lite"/>
    </source>
</evidence>
<organism evidence="3 4">
    <name type="scientific">Sphingomonas hankookensis</name>
    <dbReference type="NCBI Taxonomy" id="563996"/>
    <lineage>
        <taxon>Bacteria</taxon>
        <taxon>Pseudomonadati</taxon>
        <taxon>Pseudomonadota</taxon>
        <taxon>Alphaproteobacteria</taxon>
        <taxon>Sphingomonadales</taxon>
        <taxon>Sphingomonadaceae</taxon>
        <taxon>Sphingomonas</taxon>
    </lineage>
</organism>
<keyword evidence="2" id="KW-1133">Transmembrane helix</keyword>